<proteinExistence type="predicted"/>
<dbReference type="RefSeq" id="WP_343796452.1">
    <property type="nucleotide sequence ID" value="NZ_BAAAGF010000001.1"/>
</dbReference>
<name>A0ABN1JIP2_9FLAO</name>
<sequence>MEQIKILFFALASFFGIEDGRIASEKTTITIYPQNKEIEIIQEGLFTVIQTKKDSTLVLEQWNKILDVKRKNTAWSKELNNFPVKSFNLKTINNVIQPHLTLNYIKEKDLEALGIWYSEEKNEFSINNIPRDNIKTGDGKLKGNYWVFNAKNTITFTIEPFLQMPEDYKKLRRPLKELLQTENKH</sequence>
<accession>A0ABN1JIP2</accession>
<dbReference type="Proteomes" id="UP001500736">
    <property type="component" value="Unassembled WGS sequence"/>
</dbReference>
<protein>
    <submittedName>
        <fullName evidence="1">Uncharacterized protein</fullName>
    </submittedName>
</protein>
<evidence type="ECO:0000313" key="2">
    <source>
        <dbReference type="Proteomes" id="UP001500736"/>
    </source>
</evidence>
<organism evidence="1 2">
    <name type="scientific">Gaetbulibacter jejuensis</name>
    <dbReference type="NCBI Taxonomy" id="584607"/>
    <lineage>
        <taxon>Bacteria</taxon>
        <taxon>Pseudomonadati</taxon>
        <taxon>Bacteroidota</taxon>
        <taxon>Flavobacteriia</taxon>
        <taxon>Flavobacteriales</taxon>
        <taxon>Flavobacteriaceae</taxon>
        <taxon>Gaetbulibacter</taxon>
    </lineage>
</organism>
<gene>
    <name evidence="1" type="ORF">GCM10009431_11050</name>
</gene>
<reference evidence="1 2" key="1">
    <citation type="journal article" date="2019" name="Int. J. Syst. Evol. Microbiol.">
        <title>The Global Catalogue of Microorganisms (GCM) 10K type strain sequencing project: providing services to taxonomists for standard genome sequencing and annotation.</title>
        <authorList>
            <consortium name="The Broad Institute Genomics Platform"/>
            <consortium name="The Broad Institute Genome Sequencing Center for Infectious Disease"/>
            <person name="Wu L."/>
            <person name="Ma J."/>
        </authorList>
    </citation>
    <scope>NUCLEOTIDE SEQUENCE [LARGE SCALE GENOMIC DNA]</scope>
    <source>
        <strain evidence="1 2">JCM 15976</strain>
    </source>
</reference>
<evidence type="ECO:0000313" key="1">
    <source>
        <dbReference type="EMBL" id="GAA0740664.1"/>
    </source>
</evidence>
<dbReference type="EMBL" id="BAAAGF010000001">
    <property type="protein sequence ID" value="GAA0740664.1"/>
    <property type="molecule type" value="Genomic_DNA"/>
</dbReference>
<comment type="caution">
    <text evidence="1">The sequence shown here is derived from an EMBL/GenBank/DDBJ whole genome shotgun (WGS) entry which is preliminary data.</text>
</comment>
<keyword evidence="2" id="KW-1185">Reference proteome</keyword>